<feature type="region of interest" description="Disordered" evidence="6">
    <location>
        <begin position="441"/>
        <end position="495"/>
    </location>
</feature>
<feature type="region of interest" description="Disordered" evidence="6">
    <location>
        <begin position="543"/>
        <end position="574"/>
    </location>
</feature>
<feature type="compositionally biased region" description="Polar residues" evidence="6">
    <location>
        <begin position="960"/>
        <end position="979"/>
    </location>
</feature>
<evidence type="ECO:0000256" key="5">
    <source>
        <dbReference type="SAM" id="Coils"/>
    </source>
</evidence>
<evidence type="ECO:0000313" key="8">
    <source>
        <dbReference type="EMBL" id="ETE69864.1"/>
    </source>
</evidence>
<dbReference type="GO" id="GO:0005884">
    <property type="term" value="C:actin filament"/>
    <property type="evidence" value="ECO:0007669"/>
    <property type="project" value="InterPro"/>
</dbReference>
<keyword evidence="9" id="KW-1185">Reference proteome</keyword>
<feature type="region of interest" description="Disordered" evidence="6">
    <location>
        <begin position="1852"/>
        <end position="1887"/>
    </location>
</feature>
<feature type="compositionally biased region" description="Basic residues" evidence="6">
    <location>
        <begin position="151"/>
        <end position="161"/>
    </location>
</feature>
<dbReference type="GO" id="GO:0030866">
    <property type="term" value="P:cortical actin cytoskeleton organization"/>
    <property type="evidence" value="ECO:0007669"/>
    <property type="project" value="TreeGrafter"/>
</dbReference>
<feature type="region of interest" description="Disordered" evidence="6">
    <location>
        <begin position="1023"/>
        <end position="1044"/>
    </location>
</feature>
<dbReference type="PANTHER" id="PTHR45920:SF7">
    <property type="entry name" value="FORMIN-G"/>
    <property type="match status" value="1"/>
</dbReference>
<dbReference type="Gene3D" id="1.20.58.2220">
    <property type="entry name" value="Formin, FH2 domain"/>
    <property type="match status" value="1"/>
</dbReference>
<dbReference type="GO" id="GO:0005634">
    <property type="term" value="C:nucleus"/>
    <property type="evidence" value="ECO:0007669"/>
    <property type="project" value="UniProtKB-SubCell"/>
</dbReference>
<dbReference type="SUPFAM" id="SSF101447">
    <property type="entry name" value="Formin homology 2 domain (FH2 domain)"/>
    <property type="match status" value="1"/>
</dbReference>
<proteinExistence type="inferred from homology"/>
<feature type="compositionally biased region" description="Polar residues" evidence="6">
    <location>
        <begin position="138"/>
        <end position="147"/>
    </location>
</feature>
<comment type="similarity">
    <text evidence="2">Belongs to the formin homology family. Cappuccino subfamily.</text>
</comment>
<feature type="non-terminal residue" evidence="8">
    <location>
        <position position="1"/>
    </location>
</feature>
<protein>
    <submittedName>
        <fullName evidence="8">Formin-1</fullName>
    </submittedName>
</protein>
<evidence type="ECO:0000256" key="6">
    <source>
        <dbReference type="SAM" id="MobiDB-lite"/>
    </source>
</evidence>
<dbReference type="InterPro" id="IPR015425">
    <property type="entry name" value="FH2_Formin"/>
</dbReference>
<feature type="region of interest" description="Disordered" evidence="6">
    <location>
        <begin position="130"/>
        <end position="164"/>
    </location>
</feature>
<feature type="compositionally biased region" description="Polar residues" evidence="6">
    <location>
        <begin position="469"/>
        <end position="484"/>
    </location>
</feature>
<dbReference type="GO" id="GO:0045010">
    <property type="term" value="P:actin nucleation"/>
    <property type="evidence" value="ECO:0007669"/>
    <property type="project" value="InterPro"/>
</dbReference>
<feature type="region of interest" description="Disordered" evidence="6">
    <location>
        <begin position="1068"/>
        <end position="1094"/>
    </location>
</feature>
<evidence type="ECO:0000259" key="7">
    <source>
        <dbReference type="PROSITE" id="PS51444"/>
    </source>
</evidence>
<gene>
    <name evidence="8" type="primary">FMN1</name>
    <name evidence="8" type="ORF">L345_04337</name>
</gene>
<dbReference type="FunFam" id="1.20.58.2220:FF:000005">
    <property type="entry name" value="Formin 1"/>
    <property type="match status" value="1"/>
</dbReference>
<feature type="compositionally biased region" description="Basic and acidic residues" evidence="6">
    <location>
        <begin position="1074"/>
        <end position="1090"/>
    </location>
</feature>
<keyword evidence="4" id="KW-0539">Nucleus</keyword>
<accession>V8P5M9</accession>
<feature type="compositionally biased region" description="Pro residues" evidence="6">
    <location>
        <begin position="1342"/>
        <end position="1353"/>
    </location>
</feature>
<comment type="caution">
    <text evidence="8">The sequence shown here is derived from an EMBL/GenBank/DDBJ whole genome shotgun (WGS) entry which is preliminary data.</text>
</comment>
<keyword evidence="3 5" id="KW-0175">Coiled coil</keyword>
<evidence type="ECO:0000256" key="4">
    <source>
        <dbReference type="ARBA" id="ARBA00023242"/>
    </source>
</evidence>
<dbReference type="OrthoDB" id="427644at2759"/>
<organism evidence="8 9">
    <name type="scientific">Ophiophagus hannah</name>
    <name type="common">King cobra</name>
    <name type="synonym">Naja hannah</name>
    <dbReference type="NCBI Taxonomy" id="8665"/>
    <lineage>
        <taxon>Eukaryota</taxon>
        <taxon>Metazoa</taxon>
        <taxon>Chordata</taxon>
        <taxon>Craniata</taxon>
        <taxon>Vertebrata</taxon>
        <taxon>Euteleostomi</taxon>
        <taxon>Lepidosauria</taxon>
        <taxon>Squamata</taxon>
        <taxon>Bifurcata</taxon>
        <taxon>Unidentata</taxon>
        <taxon>Episquamata</taxon>
        <taxon>Toxicofera</taxon>
        <taxon>Serpentes</taxon>
        <taxon>Colubroidea</taxon>
        <taxon>Elapidae</taxon>
        <taxon>Elapinae</taxon>
        <taxon>Ophiophagus</taxon>
    </lineage>
</organism>
<dbReference type="SMART" id="SM00498">
    <property type="entry name" value="FH2"/>
    <property type="match status" value="1"/>
</dbReference>
<feature type="coiled-coil region" evidence="5">
    <location>
        <begin position="1731"/>
        <end position="1758"/>
    </location>
</feature>
<dbReference type="GO" id="GO:0051015">
    <property type="term" value="F:actin filament binding"/>
    <property type="evidence" value="ECO:0007669"/>
    <property type="project" value="TreeGrafter"/>
</dbReference>
<feature type="compositionally biased region" description="Basic and acidic residues" evidence="6">
    <location>
        <begin position="562"/>
        <end position="572"/>
    </location>
</feature>
<dbReference type="Proteomes" id="UP000018936">
    <property type="component" value="Unassembled WGS sequence"/>
</dbReference>
<dbReference type="InterPro" id="IPR001265">
    <property type="entry name" value="Formin_Cappuccino_subfam"/>
</dbReference>
<feature type="region of interest" description="Disordered" evidence="6">
    <location>
        <begin position="346"/>
        <end position="368"/>
    </location>
</feature>
<feature type="compositionally biased region" description="Basic and acidic residues" evidence="6">
    <location>
        <begin position="1857"/>
        <end position="1866"/>
    </location>
</feature>
<feature type="compositionally biased region" description="Polar residues" evidence="6">
    <location>
        <begin position="1325"/>
        <end position="1334"/>
    </location>
</feature>
<comment type="subcellular location">
    <subcellularLocation>
        <location evidence="1">Nucleus</location>
    </subcellularLocation>
</comment>
<sequence>MESTHTVLQLHRPIMELCYVSFYLPRGKITGFTYKGCVTLDKTSKCFHNCYQVKEDSEVVGSQGQSCEHIGEIFFKQTTTENILTALYKLNAEKDRILTTLLSSSHILGVKMGNQDGKLQEVSEHLKYKEEKPDFKNQSDSFSGSTPKSSLKNKKRRKSSKRRESIEEFINKNIKRKISATLEPPALHYKGALSGNDRYHSDDSFRFFICSDERKVEYKSELSDVNKPPELSNRKQCLLEDCQVLESDSDLSVSFSEYDNVVFGHCFAHSSHSLLDELEGTFKVIQQSSPLLNTFQEKLASEERCDYSHIAGICQGASEIGELLKRQDIKDTAGYGQVSYATSEESKVSTGLGATSEKGHEGVPQQSKGEQDYSFEEACSPVKAVNKTLQKVLQIDRLDESSEWKMLQCATSPSSCSCEKREKRTALPEKKKNHLTLHLQTPPEMCQQRTNNKQEEKKTPSPSLVAISNVFNRSYPSSNTHTQMSPLPSPLSSSPPNLKLHHRILPLTALDVENESVAHCASRHSSSDLSLCSDLEAQRHLKVSESGDPSLPARQQGLCGDTSKENCERSSSQEKFSVQSPHQLLSVFWRTDLYRFFIGTMTNGSRSRIMEIRMKDPVSNILRIYVCFDLPNMEKNCDCSKLSNPGKEKETEASHTFLTKFSMKALFGFTDKLEPGASKQQVVLKGLPNINGDIDSHVDKEDEKNRVNEEADLNTADLLPETMHEESNVQAVPEADTRDIFVLEAVSGMDDRASNDPEETITGASNVCRIYAGNFVDSEGNDSIDNTSIDYAFVSDDHQADVYGTRDLEAQRREQKELSLSDSNSSHSPLCEFSKQDYKDSILVQGTLAHTTSDTELDNEATDLEVHGNVTNYPVLNYAVSLEDNDQNEEDTELYTEMGSTIAGDNTELILPSSKWPSKEMGDTIPEMYSNSKVRTPIKENISSIATAKDIQEAEEEQRSLSSNCSADSPTKPASSEKSFQLPAFFSGLRVRKKGLSADSEETVTEIKQKDSDLAMLKLRQPVKKSNLAPEPITKKKISEPKGSPTFLEQLSQLLGPKAEEKGIDEVVQASGEVQERKSYVKTDPCEEMKPSPAESALDAFKALFTRPPKKETTADTSELEAIKRKMKHEKESLMAIFERSKPKSDDAATETKPAVVIPSEQDDKTPGRLQTVWPPLRAKDEEEKIGLKYTEAEYHAVILQLKREHKDEIEKLKSEFELKVFHIRGEHALSITNLEEHILYLKNELENKLYKQGEEAKDACVSTEDDNPPKTYRNVCIQTDRETFIKPNEDETRTPKNNQKIPKKLSKSYLNNNALPSADRKEICSSSQSSGNVLSKLDQTVPPPPPPPPPLPLSLSDSILPQPPPLPTSLRSAHPLLPPPPPLPPLPSAFGVHQPSLPSPPGTGPPPPPLPPPLPLGSIFSSMSQGPRKPTVEPSCPMRPLYWNRIQISDSRYSYIFLLIRRSQQSMPTLWDSLEEPNLCDTNEFEYLFSKETAQEKKKALADSYEKKTKTKKIIKLLDGKRSQTVGILISSLHLEMKDIEHAVLNMDDSVVDLETLEALYENRAQKDELEKIKQYYDTSTEEEVKLLDKPEQFLYELSQISNFAERAQCIIFQSVFNEGIIAVHHKVDIIHHVCKELITMKSVKNILALILAFGNYMNGGNRTRGQADGFGLEILPKLKDVKSRDTGISLADYVVIYYLRHCDKEAGTEKSVFPLPEPQDFFQASQVKFEDLVKDLRKLKRDLEGCEKQMKVVFRESSEEHLQPFKDKFEDFFCEAVEEHKEEKSHLDNAQKCFEEMVKYYGIKPKSGEKETTPNYVFMVWYEFCSEFKAIWKRENKNISKERLRMAQQSVSKLTSEKKVETRKINPTASLKERLRQKEAGVTPN</sequence>
<feature type="domain" description="FH2" evidence="7">
    <location>
        <begin position="1429"/>
        <end position="1856"/>
    </location>
</feature>
<feature type="compositionally biased region" description="Pro residues" evidence="6">
    <location>
        <begin position="1398"/>
        <end position="1416"/>
    </location>
</feature>
<evidence type="ECO:0000256" key="2">
    <source>
        <dbReference type="ARBA" id="ARBA00005271"/>
    </source>
</evidence>
<dbReference type="PANTHER" id="PTHR45920">
    <property type="entry name" value="FORMIN HOMOLOGY 2 DOMAIN CONTAINING, ISOFORM I"/>
    <property type="match status" value="1"/>
</dbReference>
<dbReference type="GO" id="GO:0005737">
    <property type="term" value="C:cytoplasm"/>
    <property type="evidence" value="ECO:0007669"/>
    <property type="project" value="UniProtKB-ARBA"/>
</dbReference>
<dbReference type="PRINTS" id="PR00828">
    <property type="entry name" value="FORMIN"/>
</dbReference>
<evidence type="ECO:0000256" key="3">
    <source>
        <dbReference type="ARBA" id="ARBA00023054"/>
    </source>
</evidence>
<evidence type="ECO:0000313" key="9">
    <source>
        <dbReference type="Proteomes" id="UP000018936"/>
    </source>
</evidence>
<feature type="region of interest" description="Disordered" evidence="6">
    <location>
        <begin position="951"/>
        <end position="979"/>
    </location>
</feature>
<feature type="compositionally biased region" description="Basic and acidic residues" evidence="6">
    <location>
        <begin position="1284"/>
        <end position="1295"/>
    </location>
</feature>
<dbReference type="EMBL" id="AZIM01000676">
    <property type="protein sequence ID" value="ETE69864.1"/>
    <property type="molecule type" value="Genomic_DNA"/>
</dbReference>
<feature type="region of interest" description="Disordered" evidence="6">
    <location>
        <begin position="1284"/>
        <end position="1434"/>
    </location>
</feature>
<name>V8P5M9_OPHHA</name>
<feature type="compositionally biased region" description="Pro residues" evidence="6">
    <location>
        <begin position="1377"/>
        <end position="1388"/>
    </location>
</feature>
<dbReference type="InterPro" id="IPR042201">
    <property type="entry name" value="FH2_Formin_sf"/>
</dbReference>
<dbReference type="PROSITE" id="PS51444">
    <property type="entry name" value="FH2"/>
    <property type="match status" value="1"/>
</dbReference>
<evidence type="ECO:0000256" key="1">
    <source>
        <dbReference type="ARBA" id="ARBA00004123"/>
    </source>
</evidence>
<dbReference type="GO" id="GO:0008017">
    <property type="term" value="F:microtubule binding"/>
    <property type="evidence" value="ECO:0007669"/>
    <property type="project" value="InterPro"/>
</dbReference>
<dbReference type="Pfam" id="PF02181">
    <property type="entry name" value="FH2"/>
    <property type="match status" value="1"/>
</dbReference>
<reference evidence="8 9" key="1">
    <citation type="journal article" date="2013" name="Proc. Natl. Acad. Sci. U.S.A.">
        <title>The king cobra genome reveals dynamic gene evolution and adaptation in the snake venom system.</title>
        <authorList>
            <person name="Vonk F.J."/>
            <person name="Casewell N.R."/>
            <person name="Henkel C.V."/>
            <person name="Heimberg A.M."/>
            <person name="Jansen H.J."/>
            <person name="McCleary R.J."/>
            <person name="Kerkkamp H.M."/>
            <person name="Vos R.A."/>
            <person name="Guerreiro I."/>
            <person name="Calvete J.J."/>
            <person name="Wuster W."/>
            <person name="Woods A.E."/>
            <person name="Logan J.M."/>
            <person name="Harrison R.A."/>
            <person name="Castoe T.A."/>
            <person name="de Koning A.P."/>
            <person name="Pollock D.D."/>
            <person name="Yandell M."/>
            <person name="Calderon D."/>
            <person name="Renjifo C."/>
            <person name="Currier R.B."/>
            <person name="Salgado D."/>
            <person name="Pla D."/>
            <person name="Sanz L."/>
            <person name="Hyder A.S."/>
            <person name="Ribeiro J.M."/>
            <person name="Arntzen J.W."/>
            <person name="van den Thillart G.E."/>
            <person name="Boetzer M."/>
            <person name="Pirovano W."/>
            <person name="Dirks R.P."/>
            <person name="Spaink H.P."/>
            <person name="Duboule D."/>
            <person name="McGlinn E."/>
            <person name="Kini R.M."/>
            <person name="Richardson M.K."/>
        </authorList>
    </citation>
    <scope>NUCLEOTIDE SEQUENCE</scope>
    <source>
        <tissue evidence="8">Blood</tissue>
    </source>
</reference>